<dbReference type="AlphaFoldDB" id="A0A0P0XR50"/>
<reference evidence="2 3" key="2">
    <citation type="journal article" date="2013" name="Plant Cell Physiol.">
        <title>Rice Annotation Project Database (RAP-DB): an integrative and interactive database for rice genomics.</title>
        <authorList>
            <person name="Sakai H."/>
            <person name="Lee S.S."/>
            <person name="Tanaka T."/>
            <person name="Numa H."/>
            <person name="Kim J."/>
            <person name="Kawahara Y."/>
            <person name="Wakimoto H."/>
            <person name="Yang C.C."/>
            <person name="Iwamoto M."/>
            <person name="Abe T."/>
            <person name="Yamada Y."/>
            <person name="Muto A."/>
            <person name="Inokuchi H."/>
            <person name="Ikemura T."/>
            <person name="Matsumoto T."/>
            <person name="Sasaki T."/>
            <person name="Itoh T."/>
        </authorList>
    </citation>
    <scope>NUCLEOTIDE SEQUENCE [LARGE SCALE GENOMIC DNA]</scope>
    <source>
        <strain evidence="3">cv. Nipponbare</strain>
    </source>
</reference>
<reference evidence="2 3" key="3">
    <citation type="journal article" date="2013" name="Rice">
        <title>Improvement of the Oryza sativa Nipponbare reference genome using next generation sequence and optical map data.</title>
        <authorList>
            <person name="Kawahara Y."/>
            <person name="de la Bastide M."/>
            <person name="Hamilton J.P."/>
            <person name="Kanamori H."/>
            <person name="McCombie W.R."/>
            <person name="Ouyang S."/>
            <person name="Schwartz D.C."/>
            <person name="Tanaka T."/>
            <person name="Wu J."/>
            <person name="Zhou S."/>
            <person name="Childs K.L."/>
            <person name="Davidson R.M."/>
            <person name="Lin H."/>
            <person name="Quesada-Ocampo L."/>
            <person name="Vaillancourt B."/>
            <person name="Sakai H."/>
            <person name="Lee S.S."/>
            <person name="Kim J."/>
            <person name="Numa H."/>
            <person name="Itoh T."/>
            <person name="Buell C.R."/>
            <person name="Matsumoto T."/>
        </authorList>
    </citation>
    <scope>NUCLEOTIDE SEQUENCE [LARGE SCALE GENOMIC DNA]</scope>
    <source>
        <strain evidence="3">cv. Nipponbare</strain>
    </source>
</reference>
<gene>
    <name evidence="2" type="ordered locus">Os09g0559050</name>
    <name evidence="2" type="ORF">OSNPB_090559050</name>
</gene>
<feature type="non-terminal residue" evidence="2">
    <location>
        <position position="1"/>
    </location>
</feature>
<sequence>LGQVGLERFDEVPKVLPRHPGEPGELLPVRPVLVEVDGGLVVGAGGEELPPLPLGAAVQPLQRRVGVLLQVLEQLPLGEVAVRVEVVAVGVRPAEHPPPLADLLVRLRHEAHLRRRHARRRGHRLQLRPLQALHVAERHAQRLEVGVPPLVVVEVPVQGRLGLPPPLVVGVGAGQRHHRAVGLVPGARRVAVPWLEADPAELVEARRPACHVHAPEVLLDRQPALGAVLCVGEQPRRRLRLRAVLLHPLRHRLARHRPVRLLAAPPAQPVPARAEHLAALLAVAAAHELHGAAAPGPRAPPHPGALLHVRPEREPAEPLPVLAVGHRVDQLAHDGRRARRIRAPERQAPRAVAHRRADVPAPAGDAVEVGAPRRPHPAGVEHVEADGAGEPPPVDPRGHLAAAAVRRQEAGGVAYAALVQEPLLLEQDGPPPVQPEEDGGGARREREHLAHLGNVLLLPRAYVVLG</sequence>
<evidence type="ECO:0000256" key="1">
    <source>
        <dbReference type="SAM" id="MobiDB-lite"/>
    </source>
</evidence>
<dbReference type="FunCoup" id="A0A0P0XR50">
    <property type="interactions" value="331"/>
</dbReference>
<dbReference type="PaxDb" id="39947-A0A0P0XR50"/>
<dbReference type="Proteomes" id="UP000059680">
    <property type="component" value="Chromosome 9"/>
</dbReference>
<dbReference type="InParanoid" id="A0A0P0XR50"/>
<evidence type="ECO:0000313" key="2">
    <source>
        <dbReference type="EMBL" id="BAT09383.1"/>
    </source>
</evidence>
<keyword evidence="3" id="KW-1185">Reference proteome</keyword>
<dbReference type="Gramene" id="Os09t0559050-00">
    <property type="protein sequence ID" value="Os09t0559050-00"/>
    <property type="gene ID" value="Os09g0559050"/>
</dbReference>
<proteinExistence type="predicted"/>
<feature type="region of interest" description="Disordered" evidence="1">
    <location>
        <begin position="344"/>
        <end position="372"/>
    </location>
</feature>
<name>A0A0P0XR50_ORYSJ</name>
<accession>A0A0P0XR50</accession>
<protein>
    <submittedName>
        <fullName evidence="2">Os09g0559050 protein</fullName>
    </submittedName>
</protein>
<organism evidence="2 3">
    <name type="scientific">Oryza sativa subsp. japonica</name>
    <name type="common">Rice</name>
    <dbReference type="NCBI Taxonomy" id="39947"/>
    <lineage>
        <taxon>Eukaryota</taxon>
        <taxon>Viridiplantae</taxon>
        <taxon>Streptophyta</taxon>
        <taxon>Embryophyta</taxon>
        <taxon>Tracheophyta</taxon>
        <taxon>Spermatophyta</taxon>
        <taxon>Magnoliopsida</taxon>
        <taxon>Liliopsida</taxon>
        <taxon>Poales</taxon>
        <taxon>Poaceae</taxon>
        <taxon>BOP clade</taxon>
        <taxon>Oryzoideae</taxon>
        <taxon>Oryzeae</taxon>
        <taxon>Oryzinae</taxon>
        <taxon>Oryza</taxon>
        <taxon>Oryza sativa</taxon>
    </lineage>
</organism>
<dbReference type="EMBL" id="AP014965">
    <property type="protein sequence ID" value="BAT09383.1"/>
    <property type="molecule type" value="Genomic_DNA"/>
</dbReference>
<reference evidence="3" key="1">
    <citation type="journal article" date="2005" name="Nature">
        <title>The map-based sequence of the rice genome.</title>
        <authorList>
            <consortium name="International rice genome sequencing project (IRGSP)"/>
            <person name="Matsumoto T."/>
            <person name="Wu J."/>
            <person name="Kanamori H."/>
            <person name="Katayose Y."/>
            <person name="Fujisawa M."/>
            <person name="Namiki N."/>
            <person name="Mizuno H."/>
            <person name="Yamamoto K."/>
            <person name="Antonio B.A."/>
            <person name="Baba T."/>
            <person name="Sakata K."/>
            <person name="Nagamura Y."/>
            <person name="Aoki H."/>
            <person name="Arikawa K."/>
            <person name="Arita K."/>
            <person name="Bito T."/>
            <person name="Chiden Y."/>
            <person name="Fujitsuka N."/>
            <person name="Fukunaka R."/>
            <person name="Hamada M."/>
            <person name="Harada C."/>
            <person name="Hayashi A."/>
            <person name="Hijishita S."/>
            <person name="Honda M."/>
            <person name="Hosokawa S."/>
            <person name="Ichikawa Y."/>
            <person name="Idonuma A."/>
            <person name="Iijima M."/>
            <person name="Ikeda M."/>
            <person name="Ikeno M."/>
            <person name="Ito K."/>
            <person name="Ito S."/>
            <person name="Ito T."/>
            <person name="Ito Y."/>
            <person name="Ito Y."/>
            <person name="Iwabuchi A."/>
            <person name="Kamiya K."/>
            <person name="Karasawa W."/>
            <person name="Kurita K."/>
            <person name="Katagiri S."/>
            <person name="Kikuta A."/>
            <person name="Kobayashi H."/>
            <person name="Kobayashi N."/>
            <person name="Machita K."/>
            <person name="Maehara T."/>
            <person name="Masukawa M."/>
            <person name="Mizubayashi T."/>
            <person name="Mukai Y."/>
            <person name="Nagasaki H."/>
            <person name="Nagata Y."/>
            <person name="Naito S."/>
            <person name="Nakashima M."/>
            <person name="Nakama Y."/>
            <person name="Nakamichi Y."/>
            <person name="Nakamura M."/>
            <person name="Meguro A."/>
            <person name="Negishi M."/>
            <person name="Ohta I."/>
            <person name="Ohta T."/>
            <person name="Okamoto M."/>
            <person name="Ono N."/>
            <person name="Saji S."/>
            <person name="Sakaguchi M."/>
            <person name="Sakai K."/>
            <person name="Shibata M."/>
            <person name="Shimokawa T."/>
            <person name="Song J."/>
            <person name="Takazaki Y."/>
            <person name="Terasawa K."/>
            <person name="Tsugane M."/>
            <person name="Tsuji K."/>
            <person name="Ueda S."/>
            <person name="Waki K."/>
            <person name="Yamagata H."/>
            <person name="Yamamoto M."/>
            <person name="Yamamoto S."/>
            <person name="Yamane H."/>
            <person name="Yoshiki S."/>
            <person name="Yoshihara R."/>
            <person name="Yukawa K."/>
            <person name="Zhong H."/>
            <person name="Yano M."/>
            <person name="Yuan Q."/>
            <person name="Ouyang S."/>
            <person name="Liu J."/>
            <person name="Jones K.M."/>
            <person name="Gansberger K."/>
            <person name="Moffat K."/>
            <person name="Hill J."/>
            <person name="Bera J."/>
            <person name="Fadrosh D."/>
            <person name="Jin S."/>
            <person name="Johri S."/>
            <person name="Kim M."/>
            <person name="Overton L."/>
            <person name="Reardon M."/>
            <person name="Tsitrin T."/>
            <person name="Vuong H."/>
            <person name="Weaver B."/>
            <person name="Ciecko A."/>
            <person name="Tallon L."/>
            <person name="Jackson J."/>
            <person name="Pai G."/>
            <person name="Aken S.V."/>
            <person name="Utterback T."/>
            <person name="Reidmuller S."/>
            <person name="Feldblyum T."/>
            <person name="Hsiao J."/>
            <person name="Zismann V."/>
            <person name="Iobst S."/>
            <person name="de Vazeille A.R."/>
            <person name="Buell C.R."/>
            <person name="Ying K."/>
            <person name="Li Y."/>
            <person name="Lu T."/>
            <person name="Huang Y."/>
            <person name="Zhao Q."/>
            <person name="Feng Q."/>
            <person name="Zhang L."/>
            <person name="Zhu J."/>
            <person name="Weng Q."/>
            <person name="Mu J."/>
            <person name="Lu Y."/>
            <person name="Fan D."/>
            <person name="Liu Y."/>
            <person name="Guan J."/>
            <person name="Zhang Y."/>
            <person name="Yu S."/>
            <person name="Liu X."/>
            <person name="Zhang Y."/>
            <person name="Hong G."/>
            <person name="Han B."/>
            <person name="Choisne N."/>
            <person name="Demange N."/>
            <person name="Orjeda G."/>
            <person name="Samain S."/>
            <person name="Cattolico L."/>
            <person name="Pelletier E."/>
            <person name="Couloux A."/>
            <person name="Segurens B."/>
            <person name="Wincker P."/>
            <person name="D'Hont A."/>
            <person name="Scarpelli C."/>
            <person name="Weissenbach J."/>
            <person name="Salanoubat M."/>
            <person name="Quetier F."/>
            <person name="Yu Y."/>
            <person name="Kim H.R."/>
            <person name="Rambo T."/>
            <person name="Currie J."/>
            <person name="Collura K."/>
            <person name="Luo M."/>
            <person name="Yang T."/>
            <person name="Ammiraju J.S.S."/>
            <person name="Engler F."/>
            <person name="Soderlund C."/>
            <person name="Wing R.A."/>
            <person name="Palmer L.E."/>
            <person name="de la Bastide M."/>
            <person name="Spiegel L."/>
            <person name="Nascimento L."/>
            <person name="Zutavern T."/>
            <person name="O'Shaughnessy A."/>
            <person name="Dike S."/>
            <person name="Dedhia N."/>
            <person name="Preston R."/>
            <person name="Balija V."/>
            <person name="McCombie W.R."/>
            <person name="Chow T."/>
            <person name="Chen H."/>
            <person name="Chung M."/>
            <person name="Chen C."/>
            <person name="Shaw J."/>
            <person name="Wu H."/>
            <person name="Hsiao K."/>
            <person name="Chao Y."/>
            <person name="Chu M."/>
            <person name="Cheng C."/>
            <person name="Hour A."/>
            <person name="Lee P."/>
            <person name="Lin S."/>
            <person name="Lin Y."/>
            <person name="Liou J."/>
            <person name="Liu S."/>
            <person name="Hsing Y."/>
            <person name="Raghuvanshi S."/>
            <person name="Mohanty A."/>
            <person name="Bharti A.K."/>
            <person name="Gaur A."/>
            <person name="Gupta V."/>
            <person name="Kumar D."/>
            <person name="Ravi V."/>
            <person name="Vij S."/>
            <person name="Kapur A."/>
            <person name="Khurana P."/>
            <person name="Khurana P."/>
            <person name="Khurana J.P."/>
            <person name="Tyagi A.K."/>
            <person name="Gaikwad K."/>
            <person name="Singh A."/>
            <person name="Dalal V."/>
            <person name="Srivastava S."/>
            <person name="Dixit A."/>
            <person name="Pal A.K."/>
            <person name="Ghazi I.A."/>
            <person name="Yadav M."/>
            <person name="Pandit A."/>
            <person name="Bhargava A."/>
            <person name="Sureshbabu K."/>
            <person name="Batra K."/>
            <person name="Sharma T.R."/>
            <person name="Mohapatra T."/>
            <person name="Singh N.K."/>
            <person name="Messing J."/>
            <person name="Nelson A.B."/>
            <person name="Fuks G."/>
            <person name="Kavchok S."/>
            <person name="Keizer G."/>
            <person name="Linton E."/>
            <person name="Llaca V."/>
            <person name="Song R."/>
            <person name="Tanyolac B."/>
            <person name="Young S."/>
            <person name="Ho-Il K."/>
            <person name="Hahn J.H."/>
            <person name="Sangsakoo G."/>
            <person name="Vanavichit A."/>
            <person name="de Mattos Luiz.A.T."/>
            <person name="Zimmer P.D."/>
            <person name="Malone G."/>
            <person name="Dellagostin O."/>
            <person name="de Oliveira A.C."/>
            <person name="Bevan M."/>
            <person name="Bancroft I."/>
            <person name="Minx P."/>
            <person name="Cordum H."/>
            <person name="Wilson R."/>
            <person name="Cheng Z."/>
            <person name="Jin W."/>
            <person name="Jiang J."/>
            <person name="Leong S.A."/>
            <person name="Iwama H."/>
            <person name="Gojobori T."/>
            <person name="Itoh T."/>
            <person name="Niimura Y."/>
            <person name="Fujii Y."/>
            <person name="Habara T."/>
            <person name="Sakai H."/>
            <person name="Sato Y."/>
            <person name="Wilson G."/>
            <person name="Kumar K."/>
            <person name="McCouch S."/>
            <person name="Juretic N."/>
            <person name="Hoen D."/>
            <person name="Wright S."/>
            <person name="Bruskiewich R."/>
            <person name="Bureau T."/>
            <person name="Miyao A."/>
            <person name="Hirochika H."/>
            <person name="Nishikawa T."/>
            <person name="Kadowaki K."/>
            <person name="Sugiura M."/>
            <person name="Burr B."/>
            <person name="Sasaki T."/>
        </authorList>
    </citation>
    <scope>NUCLEOTIDE SEQUENCE [LARGE SCALE GENOMIC DNA]</scope>
    <source>
        <strain evidence="3">cv. Nipponbare</strain>
    </source>
</reference>
<evidence type="ECO:0000313" key="3">
    <source>
        <dbReference type="Proteomes" id="UP000059680"/>
    </source>
</evidence>